<dbReference type="EMBL" id="AP024169">
    <property type="protein sequence ID" value="BCN31233.1"/>
    <property type="molecule type" value="Genomic_DNA"/>
</dbReference>
<feature type="transmembrane region" description="Helical" evidence="7">
    <location>
        <begin position="279"/>
        <end position="302"/>
    </location>
</feature>
<dbReference type="Gene3D" id="1.10.3720.10">
    <property type="entry name" value="MetI-like"/>
    <property type="match status" value="1"/>
</dbReference>
<dbReference type="GO" id="GO:0055085">
    <property type="term" value="P:transmembrane transport"/>
    <property type="evidence" value="ECO:0007669"/>
    <property type="project" value="InterPro"/>
</dbReference>
<dbReference type="InterPro" id="IPR035906">
    <property type="entry name" value="MetI-like_sf"/>
</dbReference>
<dbReference type="Proteomes" id="UP000595897">
    <property type="component" value="Chromosome"/>
</dbReference>
<keyword evidence="5 7" id="KW-1133">Transmembrane helix</keyword>
<name>A0A7R7ICY5_9FIRM</name>
<dbReference type="SUPFAM" id="SSF161098">
    <property type="entry name" value="MetI-like"/>
    <property type="match status" value="1"/>
</dbReference>
<keyword evidence="4 7" id="KW-0812">Transmembrane</keyword>
<organism evidence="9 10">
    <name type="scientific">Anaeromicropila herbilytica</name>
    <dbReference type="NCBI Taxonomy" id="2785025"/>
    <lineage>
        <taxon>Bacteria</taxon>
        <taxon>Bacillati</taxon>
        <taxon>Bacillota</taxon>
        <taxon>Clostridia</taxon>
        <taxon>Lachnospirales</taxon>
        <taxon>Lachnospiraceae</taxon>
        <taxon>Anaeromicropila</taxon>
    </lineage>
</organism>
<feature type="domain" description="ABC transmembrane type-1" evidence="8">
    <location>
        <begin position="87"/>
        <end position="302"/>
    </location>
</feature>
<evidence type="ECO:0000256" key="1">
    <source>
        <dbReference type="ARBA" id="ARBA00004651"/>
    </source>
</evidence>
<evidence type="ECO:0000256" key="5">
    <source>
        <dbReference type="ARBA" id="ARBA00022989"/>
    </source>
</evidence>
<feature type="transmembrane region" description="Helical" evidence="7">
    <location>
        <begin position="220"/>
        <end position="245"/>
    </location>
</feature>
<comment type="subcellular location">
    <subcellularLocation>
        <location evidence="1 7">Cell membrane</location>
        <topology evidence="1 7">Multi-pass membrane protein</topology>
    </subcellularLocation>
</comment>
<evidence type="ECO:0000259" key="8">
    <source>
        <dbReference type="PROSITE" id="PS50928"/>
    </source>
</evidence>
<dbReference type="PANTHER" id="PTHR43227">
    <property type="entry name" value="BLL4140 PROTEIN"/>
    <property type="match status" value="1"/>
</dbReference>
<comment type="similarity">
    <text evidence="7">Belongs to the binding-protein-dependent transport system permease family.</text>
</comment>
<protein>
    <submittedName>
        <fullName evidence="9">Sugar ABC transporter permease</fullName>
    </submittedName>
</protein>
<dbReference type="CDD" id="cd06261">
    <property type="entry name" value="TM_PBP2"/>
    <property type="match status" value="1"/>
</dbReference>
<dbReference type="PROSITE" id="PS50928">
    <property type="entry name" value="ABC_TM1"/>
    <property type="match status" value="1"/>
</dbReference>
<dbReference type="PANTHER" id="PTHR43227:SF11">
    <property type="entry name" value="BLL4140 PROTEIN"/>
    <property type="match status" value="1"/>
</dbReference>
<dbReference type="RefSeq" id="WP_271712373.1">
    <property type="nucleotide sequence ID" value="NZ_AP024169.1"/>
</dbReference>
<accession>A0A7R7ICY5</accession>
<feature type="transmembrane region" description="Helical" evidence="7">
    <location>
        <begin position="21"/>
        <end position="41"/>
    </location>
</feature>
<feature type="transmembrane region" description="Helical" evidence="7">
    <location>
        <begin position="132"/>
        <end position="156"/>
    </location>
</feature>
<dbReference type="InterPro" id="IPR050809">
    <property type="entry name" value="UgpAE/MalFG_permease"/>
</dbReference>
<feature type="transmembrane region" description="Helical" evidence="7">
    <location>
        <begin position="91"/>
        <end position="111"/>
    </location>
</feature>
<evidence type="ECO:0000256" key="3">
    <source>
        <dbReference type="ARBA" id="ARBA00022475"/>
    </source>
</evidence>
<keyword evidence="3" id="KW-1003">Cell membrane</keyword>
<evidence type="ECO:0000256" key="4">
    <source>
        <dbReference type="ARBA" id="ARBA00022692"/>
    </source>
</evidence>
<feature type="transmembrane region" description="Helical" evidence="7">
    <location>
        <begin position="176"/>
        <end position="199"/>
    </location>
</feature>
<gene>
    <name evidence="9" type="ORF">bsdtb5_25280</name>
</gene>
<evidence type="ECO:0000256" key="2">
    <source>
        <dbReference type="ARBA" id="ARBA00022448"/>
    </source>
</evidence>
<evidence type="ECO:0000313" key="10">
    <source>
        <dbReference type="Proteomes" id="UP000595897"/>
    </source>
</evidence>
<evidence type="ECO:0000256" key="7">
    <source>
        <dbReference type="RuleBase" id="RU363032"/>
    </source>
</evidence>
<evidence type="ECO:0000313" key="9">
    <source>
        <dbReference type="EMBL" id="BCN31233.1"/>
    </source>
</evidence>
<keyword evidence="10" id="KW-1185">Reference proteome</keyword>
<dbReference type="AlphaFoldDB" id="A0A7R7ICY5"/>
<dbReference type="InterPro" id="IPR000515">
    <property type="entry name" value="MetI-like"/>
</dbReference>
<dbReference type="Pfam" id="PF00528">
    <property type="entry name" value="BPD_transp_1"/>
    <property type="match status" value="1"/>
</dbReference>
<dbReference type="GO" id="GO:0005886">
    <property type="term" value="C:plasma membrane"/>
    <property type="evidence" value="ECO:0007669"/>
    <property type="project" value="UniProtKB-SubCell"/>
</dbReference>
<keyword evidence="6 7" id="KW-0472">Membrane</keyword>
<dbReference type="KEGG" id="ahb:bsdtb5_25280"/>
<reference evidence="9 10" key="1">
    <citation type="submission" date="2020-11" db="EMBL/GenBank/DDBJ databases">
        <title>Draft genome sequencing of a Lachnospiraceae strain isolated from anoxic soil subjected to BSD treatment.</title>
        <authorList>
            <person name="Uek A."/>
            <person name="Tonouchi A."/>
        </authorList>
    </citation>
    <scope>NUCLEOTIDE SEQUENCE [LARGE SCALE GENOMIC DNA]</scope>
    <source>
        <strain evidence="9 10">TB5</strain>
    </source>
</reference>
<proteinExistence type="inferred from homology"/>
<evidence type="ECO:0000256" key="6">
    <source>
        <dbReference type="ARBA" id="ARBA00023136"/>
    </source>
</evidence>
<keyword evidence="2 7" id="KW-0813">Transport</keyword>
<sequence>MDKAITAPKAKSKKRKAKDQSFKYFLLVAPFLVLVFIFSYLPLYGWSYAFFDYRPPLKLSQCEFVGWKWFKYLFGNPMQIKQLINVLKNTFAMSGLGILTSVLPLAFAVFLNEIKCKWFKKLVQTLTTIPNFISWILVYSVAFSLFSSSGMVNHVLQDLGITTDAIKFLESDSHTWITMMLWGLWKGLGWGAIMYLAALAGADQEQYEAARVDGAGRFKLMWHITVPQLLPTYFVLLMMSIANFLSNGMEQYFIFSNSFNMQHIQVLDLYIYKISMGSASFSLGTALSMMKSIISVTLLWVVNTLSKVFRGESII</sequence>